<proteinExistence type="predicted"/>
<dbReference type="Gene3D" id="3.30.530.20">
    <property type="match status" value="1"/>
</dbReference>
<dbReference type="Proteomes" id="UP000215914">
    <property type="component" value="Chromosome 6"/>
</dbReference>
<dbReference type="InterPro" id="IPR023393">
    <property type="entry name" value="START-like_dom_sf"/>
</dbReference>
<sequence length="219" mass="25264">MSTATVLCISTTTSTAKPRSRTTKTGVLITHRLTLPSLPFFIVRQPIRSTNHGRKTFKQPRRRSNVVFMEWQECTVKLEIDVPISVAYDCYLDREAIPQWTPFISSVKVLKDKPELSRWSYKFEAFGHDLDFSWLSRNLQPIPNQKIHWRSLEGLPNRGAVRFYPIGSSSCLVELTCSYEVPQFLSPLASMLQPFNENLMRRGLERFAIYAKTYKPDSA</sequence>
<dbReference type="PANTHER" id="PTHR33824">
    <property type="entry name" value="POLYKETIDE CYCLASE/DEHYDRASE AND LIPID TRANSPORT SUPERFAMILY PROTEIN"/>
    <property type="match status" value="1"/>
</dbReference>
<dbReference type="Gramene" id="mRNA:HanXRQr2_Chr06g0243711">
    <property type="protein sequence ID" value="mRNA:HanXRQr2_Chr06g0243711"/>
    <property type="gene ID" value="HanXRQr2_Chr06g0243711"/>
</dbReference>
<dbReference type="STRING" id="4232.A0A251UH74"/>
<evidence type="ECO:0000313" key="4">
    <source>
        <dbReference type="Proteomes" id="UP000215914"/>
    </source>
</evidence>
<name>A0A251UH74_HELAN</name>
<dbReference type="FunCoup" id="A0A251UH74">
    <property type="interactions" value="966"/>
</dbReference>
<evidence type="ECO:0000259" key="1">
    <source>
        <dbReference type="Pfam" id="PF03364"/>
    </source>
</evidence>
<dbReference type="PANTHER" id="PTHR33824:SF7">
    <property type="entry name" value="POLYKETIDE CYCLASE_DEHYDRASE AND LIPID TRANSPORT SUPERFAMILY PROTEIN"/>
    <property type="match status" value="1"/>
</dbReference>
<dbReference type="AlphaFoldDB" id="A0A251UH74"/>
<dbReference type="EMBL" id="MNCJ02000321">
    <property type="protein sequence ID" value="KAF5801057.1"/>
    <property type="molecule type" value="Genomic_DNA"/>
</dbReference>
<accession>A0A251UH74</accession>
<organism evidence="3 4">
    <name type="scientific">Helianthus annuus</name>
    <name type="common">Common sunflower</name>
    <dbReference type="NCBI Taxonomy" id="4232"/>
    <lineage>
        <taxon>Eukaryota</taxon>
        <taxon>Viridiplantae</taxon>
        <taxon>Streptophyta</taxon>
        <taxon>Embryophyta</taxon>
        <taxon>Tracheophyta</taxon>
        <taxon>Spermatophyta</taxon>
        <taxon>Magnoliopsida</taxon>
        <taxon>eudicotyledons</taxon>
        <taxon>Gunneridae</taxon>
        <taxon>Pentapetalae</taxon>
        <taxon>asterids</taxon>
        <taxon>campanulids</taxon>
        <taxon>Asterales</taxon>
        <taxon>Asteraceae</taxon>
        <taxon>Asteroideae</taxon>
        <taxon>Heliantheae alliance</taxon>
        <taxon>Heliantheae</taxon>
        <taxon>Helianthus</taxon>
    </lineage>
</organism>
<dbReference type="SUPFAM" id="SSF55961">
    <property type="entry name" value="Bet v1-like"/>
    <property type="match status" value="1"/>
</dbReference>
<evidence type="ECO:0000313" key="2">
    <source>
        <dbReference type="EMBL" id="KAF5801057.1"/>
    </source>
</evidence>
<dbReference type="InterPro" id="IPR005031">
    <property type="entry name" value="COQ10_START"/>
</dbReference>
<protein>
    <submittedName>
        <fullName evidence="2">Coenzyme Q-binding protein COQ10, START</fullName>
    </submittedName>
    <submittedName>
        <fullName evidence="3">Putative START-like domain-containing protein</fullName>
    </submittedName>
</protein>
<reference evidence="2 4" key="1">
    <citation type="journal article" date="2017" name="Nature">
        <title>The sunflower genome provides insights into oil metabolism, flowering and Asterid evolution.</title>
        <authorList>
            <person name="Badouin H."/>
            <person name="Gouzy J."/>
            <person name="Grassa C.J."/>
            <person name="Murat F."/>
            <person name="Staton S.E."/>
            <person name="Cottret L."/>
            <person name="Lelandais-Briere C."/>
            <person name="Owens G.L."/>
            <person name="Carrere S."/>
            <person name="Mayjonade B."/>
            <person name="Legrand L."/>
            <person name="Gill N."/>
            <person name="Kane N.C."/>
            <person name="Bowers J.E."/>
            <person name="Hubner S."/>
            <person name="Bellec A."/>
            <person name="Berard A."/>
            <person name="Berges H."/>
            <person name="Blanchet N."/>
            <person name="Boniface M.C."/>
            <person name="Brunel D."/>
            <person name="Catrice O."/>
            <person name="Chaidir N."/>
            <person name="Claudel C."/>
            <person name="Donnadieu C."/>
            <person name="Faraut T."/>
            <person name="Fievet G."/>
            <person name="Helmstetter N."/>
            <person name="King M."/>
            <person name="Knapp S.J."/>
            <person name="Lai Z."/>
            <person name="Le Paslier M.C."/>
            <person name="Lippi Y."/>
            <person name="Lorenzon L."/>
            <person name="Mandel J.R."/>
            <person name="Marage G."/>
            <person name="Marchand G."/>
            <person name="Marquand E."/>
            <person name="Bret-Mestries E."/>
            <person name="Morien E."/>
            <person name="Nambeesan S."/>
            <person name="Nguyen T."/>
            <person name="Pegot-Espagnet P."/>
            <person name="Pouilly N."/>
            <person name="Raftis F."/>
            <person name="Sallet E."/>
            <person name="Schiex T."/>
            <person name="Thomas J."/>
            <person name="Vandecasteele C."/>
            <person name="Vares D."/>
            <person name="Vear F."/>
            <person name="Vautrin S."/>
            <person name="Crespi M."/>
            <person name="Mangin B."/>
            <person name="Burke J.M."/>
            <person name="Salse J."/>
            <person name="Munos S."/>
            <person name="Vincourt P."/>
            <person name="Rieseberg L.H."/>
            <person name="Langlade N.B."/>
        </authorList>
    </citation>
    <scope>NUCLEOTIDE SEQUENCE [LARGE SCALE GENOMIC DNA]</scope>
    <source>
        <strain evidence="4">cv. SF193</strain>
        <tissue evidence="2">Leaves</tissue>
    </source>
</reference>
<dbReference type="EMBL" id="CM007895">
    <property type="protein sequence ID" value="OTG22122.1"/>
    <property type="molecule type" value="Genomic_DNA"/>
</dbReference>
<reference evidence="2" key="3">
    <citation type="submission" date="2020-06" db="EMBL/GenBank/DDBJ databases">
        <title>Helianthus annuus Genome sequencing and assembly Release 2.</title>
        <authorList>
            <person name="Gouzy J."/>
            <person name="Langlade N."/>
            <person name="Munos S."/>
        </authorList>
    </citation>
    <scope>NUCLEOTIDE SEQUENCE</scope>
    <source>
        <tissue evidence="2">Leaves</tissue>
    </source>
</reference>
<dbReference type="OMA" id="SAMVETD"/>
<reference evidence="3" key="2">
    <citation type="submission" date="2017-02" db="EMBL/GenBank/DDBJ databases">
        <title>Sunflower complete genome.</title>
        <authorList>
            <person name="Langlade N."/>
            <person name="Munos S."/>
        </authorList>
    </citation>
    <scope>NUCLEOTIDE SEQUENCE [LARGE SCALE GENOMIC DNA]</scope>
    <source>
        <tissue evidence="3">Leaves</tissue>
    </source>
</reference>
<dbReference type="InParanoid" id="A0A251UH74"/>
<keyword evidence="4" id="KW-1185">Reference proteome</keyword>
<dbReference type="OrthoDB" id="47798at2759"/>
<dbReference type="Pfam" id="PF03364">
    <property type="entry name" value="Polyketide_cyc"/>
    <property type="match status" value="1"/>
</dbReference>
<gene>
    <name evidence="3" type="ORF">HannXRQ_Chr06g0168031</name>
    <name evidence="2" type="ORF">HanXRQr2_Chr06g0243711</name>
</gene>
<feature type="domain" description="Coenzyme Q-binding protein COQ10 START" evidence="1">
    <location>
        <begin position="80"/>
        <end position="207"/>
    </location>
</feature>
<dbReference type="InterPro" id="IPR047137">
    <property type="entry name" value="ORF3"/>
</dbReference>
<dbReference type="CDD" id="cd07817">
    <property type="entry name" value="SRPBCC_8"/>
    <property type="match status" value="1"/>
</dbReference>
<evidence type="ECO:0000313" key="3">
    <source>
        <dbReference type="EMBL" id="OTG22122.1"/>
    </source>
</evidence>